<dbReference type="PANTHER" id="PTHR48258:SF6">
    <property type="entry name" value="LEUCINE-RICH REPEAT DOMAIN, L DOMAIN-CONTAINING PROTEIN"/>
    <property type="match status" value="1"/>
</dbReference>
<feature type="region of interest" description="Disordered" evidence="1">
    <location>
        <begin position="192"/>
        <end position="234"/>
    </location>
</feature>
<dbReference type="EMBL" id="JBEDUW010000007">
    <property type="protein sequence ID" value="KAK9912059.1"/>
    <property type="molecule type" value="Genomic_DNA"/>
</dbReference>
<evidence type="ECO:0000313" key="4">
    <source>
        <dbReference type="Proteomes" id="UP001457282"/>
    </source>
</evidence>
<dbReference type="InterPro" id="IPR025312">
    <property type="entry name" value="DUF4216"/>
</dbReference>
<organism evidence="3 4">
    <name type="scientific">Rubus argutus</name>
    <name type="common">Southern blackberry</name>
    <dbReference type="NCBI Taxonomy" id="59490"/>
    <lineage>
        <taxon>Eukaryota</taxon>
        <taxon>Viridiplantae</taxon>
        <taxon>Streptophyta</taxon>
        <taxon>Embryophyta</taxon>
        <taxon>Tracheophyta</taxon>
        <taxon>Spermatophyta</taxon>
        <taxon>Magnoliopsida</taxon>
        <taxon>eudicotyledons</taxon>
        <taxon>Gunneridae</taxon>
        <taxon>Pentapetalae</taxon>
        <taxon>rosids</taxon>
        <taxon>fabids</taxon>
        <taxon>Rosales</taxon>
        <taxon>Rosaceae</taxon>
        <taxon>Rosoideae</taxon>
        <taxon>Rosoideae incertae sedis</taxon>
        <taxon>Rubus</taxon>
    </lineage>
</organism>
<dbReference type="Proteomes" id="UP001457282">
    <property type="component" value="Unassembled WGS sequence"/>
</dbReference>
<proteinExistence type="predicted"/>
<protein>
    <recommendedName>
        <fullName evidence="2">DUF4216 domain-containing protein</fullName>
    </recommendedName>
</protein>
<accession>A0AAW1VX55</accession>
<evidence type="ECO:0000259" key="2">
    <source>
        <dbReference type="Pfam" id="PF13952"/>
    </source>
</evidence>
<comment type="caution">
    <text evidence="3">The sequence shown here is derived from an EMBL/GenBank/DDBJ whole genome shotgun (WGS) entry which is preliminary data.</text>
</comment>
<dbReference type="AlphaFoldDB" id="A0AAW1VX55"/>
<reference evidence="3 4" key="1">
    <citation type="journal article" date="2023" name="G3 (Bethesda)">
        <title>A chromosome-length genome assembly and annotation of blackberry (Rubus argutus, cv. 'Hillquist').</title>
        <authorList>
            <person name="Bruna T."/>
            <person name="Aryal R."/>
            <person name="Dudchenko O."/>
            <person name="Sargent D.J."/>
            <person name="Mead D."/>
            <person name="Buti M."/>
            <person name="Cavallini A."/>
            <person name="Hytonen T."/>
            <person name="Andres J."/>
            <person name="Pham M."/>
            <person name="Weisz D."/>
            <person name="Mascagni F."/>
            <person name="Usai G."/>
            <person name="Natali L."/>
            <person name="Bassil N."/>
            <person name="Fernandez G.E."/>
            <person name="Lomsadze A."/>
            <person name="Armour M."/>
            <person name="Olukolu B."/>
            <person name="Poorten T."/>
            <person name="Britton C."/>
            <person name="Davik J."/>
            <person name="Ashrafi H."/>
            <person name="Aiden E.L."/>
            <person name="Borodovsky M."/>
            <person name="Worthington M."/>
        </authorList>
    </citation>
    <scope>NUCLEOTIDE SEQUENCE [LARGE SCALE GENOMIC DNA]</scope>
    <source>
        <strain evidence="3">PI 553951</strain>
    </source>
</reference>
<feature type="domain" description="DUF4216" evidence="2">
    <location>
        <begin position="135"/>
        <end position="179"/>
    </location>
</feature>
<keyword evidence="4" id="KW-1185">Reference proteome</keyword>
<gene>
    <name evidence="3" type="ORF">M0R45_035934</name>
</gene>
<sequence>MIELSKQELKASYWYILNNCDEIAEYKMEPEDLLKAESLDNVDQRHKEEFSNWFRKGVTSLYDEGLLNEEMYVLAKSPDRRSVQYPGCIANDIRWSVKQMERYRTTQDSGVTTLGRTWINLAPFMWYNSHPEKLKFNYHLTSLNVNTRWYDDDPYVLASQTQKVFYLDDPKLGHPWRVVQQIQYRHVFDVPENEEDEMEDDIDSDSNGNDINNEWEDPNDDDDESTDDDLMEES</sequence>
<feature type="compositionally biased region" description="Acidic residues" evidence="1">
    <location>
        <begin position="213"/>
        <end position="234"/>
    </location>
</feature>
<evidence type="ECO:0000313" key="3">
    <source>
        <dbReference type="EMBL" id="KAK9912059.1"/>
    </source>
</evidence>
<evidence type="ECO:0000256" key="1">
    <source>
        <dbReference type="SAM" id="MobiDB-lite"/>
    </source>
</evidence>
<feature type="compositionally biased region" description="Acidic residues" evidence="1">
    <location>
        <begin position="192"/>
        <end position="204"/>
    </location>
</feature>
<name>A0AAW1VX55_RUBAR</name>
<dbReference type="PANTHER" id="PTHR48258">
    <property type="entry name" value="DUF4218 DOMAIN-CONTAINING PROTEIN-RELATED"/>
    <property type="match status" value="1"/>
</dbReference>
<dbReference type="Pfam" id="PF13952">
    <property type="entry name" value="DUF4216"/>
    <property type="match status" value="1"/>
</dbReference>